<dbReference type="GO" id="GO:0004519">
    <property type="term" value="F:endonuclease activity"/>
    <property type="evidence" value="ECO:0007669"/>
    <property type="project" value="UniProtKB-KW"/>
</dbReference>
<keyword evidence="3" id="KW-0540">Nuclease</keyword>
<dbReference type="InterPro" id="IPR009614">
    <property type="entry name" value="YoeB_toxin"/>
</dbReference>
<comment type="similarity">
    <text evidence="1">Belongs to the YoeB family.</text>
</comment>
<dbReference type="SUPFAM" id="SSF143011">
    <property type="entry name" value="RelE-like"/>
    <property type="match status" value="1"/>
</dbReference>
<evidence type="ECO:0000256" key="4">
    <source>
        <dbReference type="ARBA" id="ARBA00022759"/>
    </source>
</evidence>
<keyword evidence="5 8" id="KW-0378">Hydrolase</keyword>
<keyword evidence="4" id="KW-0255">Endonuclease</keyword>
<proteinExistence type="inferred from homology"/>
<evidence type="ECO:0000256" key="6">
    <source>
        <dbReference type="ARBA" id="ARBA00030388"/>
    </source>
</evidence>
<dbReference type="InterPro" id="IPR035093">
    <property type="entry name" value="RelE/ParE_toxin_dom_sf"/>
</dbReference>
<comment type="caution">
    <text evidence="8">The sequence shown here is derived from an EMBL/GenBank/DDBJ whole genome shotgun (WGS) entry which is preliminary data.</text>
</comment>
<evidence type="ECO:0000313" key="8">
    <source>
        <dbReference type="EMBL" id="MBB5175187.1"/>
    </source>
</evidence>
<evidence type="ECO:0000256" key="7">
    <source>
        <dbReference type="ARBA" id="ARBA00050056"/>
    </source>
</evidence>
<dbReference type="GO" id="GO:0045892">
    <property type="term" value="P:negative regulation of DNA-templated transcription"/>
    <property type="evidence" value="ECO:0007669"/>
    <property type="project" value="TreeGrafter"/>
</dbReference>
<dbReference type="RefSeq" id="WP_183672623.1">
    <property type="nucleotide sequence ID" value="NZ_CBCRYX010000003.1"/>
</dbReference>
<evidence type="ECO:0000256" key="5">
    <source>
        <dbReference type="ARBA" id="ARBA00022801"/>
    </source>
</evidence>
<dbReference type="Pfam" id="PF06769">
    <property type="entry name" value="YoeB_toxin"/>
    <property type="match status" value="1"/>
</dbReference>
<evidence type="ECO:0000256" key="3">
    <source>
        <dbReference type="ARBA" id="ARBA00022722"/>
    </source>
</evidence>
<dbReference type="GO" id="GO:0016787">
    <property type="term" value="F:hydrolase activity"/>
    <property type="evidence" value="ECO:0007669"/>
    <property type="project" value="UniProtKB-KW"/>
</dbReference>
<accession>A0A9Q2CYF9</accession>
<organism evidence="8 9">
    <name type="scientific">Nosocomiicoccus ampullae</name>
    <dbReference type="NCBI Taxonomy" id="489910"/>
    <lineage>
        <taxon>Bacteria</taxon>
        <taxon>Bacillati</taxon>
        <taxon>Bacillota</taxon>
        <taxon>Bacilli</taxon>
        <taxon>Bacillales</taxon>
        <taxon>Staphylococcaceae</taxon>
        <taxon>Nosocomiicoccus</taxon>
    </lineage>
</organism>
<dbReference type="Gene3D" id="3.30.2310.20">
    <property type="entry name" value="RelE-like"/>
    <property type="match status" value="1"/>
</dbReference>
<reference evidence="8 9" key="1">
    <citation type="submission" date="2020-08" db="EMBL/GenBank/DDBJ databases">
        <title>Genomic Encyclopedia of Type Strains, Phase IV (KMG-IV): sequencing the most valuable type-strain genomes for metagenomic binning, comparative biology and taxonomic classification.</title>
        <authorList>
            <person name="Goeker M."/>
        </authorList>
    </citation>
    <scope>NUCLEOTIDE SEQUENCE [LARGE SCALE GENOMIC DNA]</scope>
    <source>
        <strain evidence="8 9">DSM 19163</strain>
    </source>
</reference>
<sequence length="89" mass="10566">MSKLLITFSTEAFEDYKEWQIQDKKTLKKINQLIKSIEREGVLSGIGKPEKLKGNLSGWYSRRITQEHRLVYKIDKRSIMIASCKYHYK</sequence>
<dbReference type="GO" id="GO:0006401">
    <property type="term" value="P:RNA catabolic process"/>
    <property type="evidence" value="ECO:0007669"/>
    <property type="project" value="InterPro"/>
</dbReference>
<name>A0A9Q2CYF9_9STAP</name>
<keyword evidence="2" id="KW-1277">Toxin-antitoxin system</keyword>
<dbReference type="PANTHER" id="PTHR38039">
    <property type="entry name" value="TOXIN YOEB"/>
    <property type="match status" value="1"/>
</dbReference>
<evidence type="ECO:0000313" key="9">
    <source>
        <dbReference type="Proteomes" id="UP000579136"/>
    </source>
</evidence>
<dbReference type="AlphaFoldDB" id="A0A9Q2CYF9"/>
<protein>
    <recommendedName>
        <fullName evidence="7">Endoribonuclease YoeB</fullName>
    </recommendedName>
    <alternativeName>
        <fullName evidence="6">Putative mRNA interferase YoeB</fullName>
    </alternativeName>
</protein>
<evidence type="ECO:0000256" key="2">
    <source>
        <dbReference type="ARBA" id="ARBA00022649"/>
    </source>
</evidence>
<dbReference type="NCBIfam" id="TIGR02116">
    <property type="entry name" value="toxin_Txe_YoeB"/>
    <property type="match status" value="1"/>
</dbReference>
<gene>
    <name evidence="8" type="ORF">HNQ45_000045</name>
</gene>
<dbReference type="Proteomes" id="UP000579136">
    <property type="component" value="Unassembled WGS sequence"/>
</dbReference>
<keyword evidence="9" id="KW-1185">Reference proteome</keyword>
<evidence type="ECO:0000256" key="1">
    <source>
        <dbReference type="ARBA" id="ARBA00008172"/>
    </source>
</evidence>
<dbReference type="EMBL" id="JACHHF010000001">
    <property type="protein sequence ID" value="MBB5175187.1"/>
    <property type="molecule type" value="Genomic_DNA"/>
</dbReference>
<dbReference type="PANTHER" id="PTHR38039:SF1">
    <property type="entry name" value="TOXIN YOEB"/>
    <property type="match status" value="1"/>
</dbReference>